<dbReference type="InterPro" id="IPR036676">
    <property type="entry name" value="PurM-like_C_sf"/>
</dbReference>
<evidence type="ECO:0000259" key="3">
    <source>
        <dbReference type="Pfam" id="PF02769"/>
    </source>
</evidence>
<dbReference type="RefSeq" id="WP_161863825.1">
    <property type="nucleotide sequence ID" value="NZ_CP046620.1"/>
</dbReference>
<feature type="domain" description="PurM-like C-terminal" evidence="3">
    <location>
        <begin position="196"/>
        <end position="296"/>
    </location>
</feature>
<evidence type="ECO:0000259" key="2">
    <source>
        <dbReference type="Pfam" id="PF00586"/>
    </source>
</evidence>
<proteinExistence type="predicted"/>
<feature type="domain" description="PurM-like N-terminal" evidence="2">
    <location>
        <begin position="40"/>
        <end position="145"/>
    </location>
</feature>
<dbReference type="PIRSF" id="PIRSF036540">
    <property type="entry name" value="UCP036540_AIR"/>
    <property type="match status" value="1"/>
</dbReference>
<keyword evidence="5" id="KW-1185">Reference proteome</keyword>
<keyword evidence="1" id="KW-0784">Thiamine biosynthesis</keyword>
<dbReference type="GO" id="GO:0009228">
    <property type="term" value="P:thiamine biosynthetic process"/>
    <property type="evidence" value="ECO:0007669"/>
    <property type="project" value="UniProtKB-KW"/>
</dbReference>
<dbReference type="InterPro" id="IPR024030">
    <property type="entry name" value="AIR_synthase-rel_sll0787"/>
</dbReference>
<dbReference type="InterPro" id="IPR016188">
    <property type="entry name" value="PurM-like_N"/>
</dbReference>
<sequence>MDLPALAATLRANPNIRSKRAIDVTCAGLGLTAASAGRPGDDAAALPDGDGWLLFAAEGFMNEFVNAAPWFAGWCAVMVNVSDILAMGGRPLAVTDAVWAPDGAAAAEILAGMKAASEAYGVPIVGGHSNLDTDRRQLAAAIIGRAKALITSFDAQPGDVLIAAVDLRGDYAEGSDNFPAFMNAPHSRLRGDMAILPELAEAGLAHAGKDISQGGIAGTAVMLAECSGVGIEIDVTALPKPDGADVARWMATFPSFGFLLVARREDATAVVEKFTRRGVAAALAGRVTAGTQVVLRDGDACEVFWDHAANPYLGLVRKEPANA</sequence>
<organism evidence="4 5">
    <name type="scientific">Algicella marina</name>
    <dbReference type="NCBI Taxonomy" id="2683284"/>
    <lineage>
        <taxon>Bacteria</taxon>
        <taxon>Pseudomonadati</taxon>
        <taxon>Pseudomonadota</taxon>
        <taxon>Alphaproteobacteria</taxon>
        <taxon>Rhodobacterales</taxon>
        <taxon>Paracoccaceae</taxon>
        <taxon>Algicella</taxon>
    </lineage>
</organism>
<dbReference type="SUPFAM" id="SSF55326">
    <property type="entry name" value="PurM N-terminal domain-like"/>
    <property type="match status" value="1"/>
</dbReference>
<dbReference type="GO" id="GO:0009030">
    <property type="term" value="F:thiamine-phosphate kinase activity"/>
    <property type="evidence" value="ECO:0007669"/>
    <property type="project" value="InterPro"/>
</dbReference>
<dbReference type="Gene3D" id="3.30.1330.10">
    <property type="entry name" value="PurM-like, N-terminal domain"/>
    <property type="match status" value="1"/>
</dbReference>
<dbReference type="EMBL" id="CP046620">
    <property type="protein sequence ID" value="QHQ37279.1"/>
    <property type="molecule type" value="Genomic_DNA"/>
</dbReference>
<protein>
    <submittedName>
        <fullName evidence="4">Sll0787 family AIR synthase-like protein</fullName>
    </submittedName>
</protein>
<dbReference type="InterPro" id="IPR006283">
    <property type="entry name" value="ThiL-like"/>
</dbReference>
<accession>A0A6P1T7K9</accession>
<dbReference type="InterPro" id="IPR036921">
    <property type="entry name" value="PurM-like_N_sf"/>
</dbReference>
<dbReference type="SUPFAM" id="SSF56042">
    <property type="entry name" value="PurM C-terminal domain-like"/>
    <property type="match status" value="1"/>
</dbReference>
<dbReference type="Pfam" id="PF02769">
    <property type="entry name" value="AIRS_C"/>
    <property type="match status" value="1"/>
</dbReference>
<evidence type="ECO:0000313" key="5">
    <source>
        <dbReference type="Proteomes" id="UP000464495"/>
    </source>
</evidence>
<name>A0A6P1T7K9_9RHOB</name>
<dbReference type="PANTHER" id="PTHR30270:SF0">
    <property type="entry name" value="THIAMINE-MONOPHOSPHATE KINASE"/>
    <property type="match status" value="1"/>
</dbReference>
<dbReference type="AlphaFoldDB" id="A0A6P1T7K9"/>
<dbReference type="CDD" id="cd02192">
    <property type="entry name" value="PurM-like3"/>
    <property type="match status" value="1"/>
</dbReference>
<dbReference type="Pfam" id="PF00586">
    <property type="entry name" value="AIRS"/>
    <property type="match status" value="1"/>
</dbReference>
<evidence type="ECO:0000256" key="1">
    <source>
        <dbReference type="ARBA" id="ARBA00022977"/>
    </source>
</evidence>
<dbReference type="KEGG" id="amaq:GO499_03710"/>
<dbReference type="Proteomes" id="UP000464495">
    <property type="component" value="Chromosome"/>
</dbReference>
<gene>
    <name evidence="4" type="ORF">GO499_03710</name>
</gene>
<dbReference type="NCBIfam" id="TIGR04049">
    <property type="entry name" value="AIR_rel_sll0787"/>
    <property type="match status" value="1"/>
</dbReference>
<dbReference type="InterPro" id="IPR011413">
    <property type="entry name" value="UCP036540_AIR"/>
</dbReference>
<dbReference type="PANTHER" id="PTHR30270">
    <property type="entry name" value="THIAMINE-MONOPHOSPHATE KINASE"/>
    <property type="match status" value="1"/>
</dbReference>
<reference evidence="4 5" key="1">
    <citation type="submission" date="2019-12" db="EMBL/GenBank/DDBJ databases">
        <title>Complete genome sequence of Algicella marina strain 9Alg 56(T) isolated from the red alga Tichocarpus crinitus.</title>
        <authorList>
            <person name="Kim S.-G."/>
            <person name="Nedashkovskaya O.I."/>
        </authorList>
    </citation>
    <scope>NUCLEOTIDE SEQUENCE [LARGE SCALE GENOMIC DNA]</scope>
    <source>
        <strain evidence="4 5">9Alg 56</strain>
    </source>
</reference>
<dbReference type="InterPro" id="IPR010918">
    <property type="entry name" value="PurM-like_C_dom"/>
</dbReference>
<dbReference type="Gene3D" id="3.90.650.10">
    <property type="entry name" value="PurM-like C-terminal domain"/>
    <property type="match status" value="1"/>
</dbReference>
<evidence type="ECO:0000313" key="4">
    <source>
        <dbReference type="EMBL" id="QHQ37279.1"/>
    </source>
</evidence>